<organism evidence="2">
    <name type="scientific">Thermoleptolyngbya oregonensis NK1-22</name>
    <dbReference type="NCBI Taxonomy" id="2547457"/>
    <lineage>
        <taxon>Bacteria</taxon>
        <taxon>Bacillati</taxon>
        <taxon>Cyanobacteriota</taxon>
        <taxon>Cyanophyceae</taxon>
        <taxon>Oculatellales</taxon>
        <taxon>Oculatellaceae</taxon>
        <taxon>Thermoleptolyngbya</taxon>
    </lineage>
</organism>
<sequence length="194" mass="22160">MIAEPQPHRLSPQEYLDWEATQDIKHEYLDGEVFAMTGSTIAHNLIALNLASTLKAFLRGRGCRVFIADVKVQVSERGAYFYPDVMVSCDERDRPAVNLIQHPCLIVEVLSPTTEAFDRGEKFRRYRQLSALQEYVLIDATQISVDRFRRLSDTQWELQSFTTEDTLELTSIGWQGAIALLYEDVIFESIPPSS</sequence>
<dbReference type="Gene3D" id="3.90.1570.10">
    <property type="entry name" value="tt1808, chain A"/>
    <property type="match status" value="1"/>
</dbReference>
<keyword evidence="2" id="KW-0540">Nuclease</keyword>
<accession>A0AA96Y1Y7</accession>
<gene>
    <name evidence="2" type="ORF">HNI00_01585</name>
</gene>
<keyword evidence="2" id="KW-0255">Endonuclease</keyword>
<protein>
    <submittedName>
        <fullName evidence="2">Uma2 family endonuclease</fullName>
    </submittedName>
</protein>
<dbReference type="SUPFAM" id="SSF52980">
    <property type="entry name" value="Restriction endonuclease-like"/>
    <property type="match status" value="1"/>
</dbReference>
<feature type="domain" description="Putative restriction endonuclease" evidence="1">
    <location>
        <begin position="13"/>
        <end position="175"/>
    </location>
</feature>
<dbReference type="PANTHER" id="PTHR36558:SF1">
    <property type="entry name" value="RESTRICTION ENDONUCLEASE DOMAIN-CONTAINING PROTEIN-RELATED"/>
    <property type="match status" value="1"/>
</dbReference>
<dbReference type="CDD" id="cd06260">
    <property type="entry name" value="DUF820-like"/>
    <property type="match status" value="1"/>
</dbReference>
<dbReference type="PANTHER" id="PTHR36558">
    <property type="entry name" value="GLR1098 PROTEIN"/>
    <property type="match status" value="1"/>
</dbReference>
<evidence type="ECO:0000259" key="1">
    <source>
        <dbReference type="Pfam" id="PF05685"/>
    </source>
</evidence>
<reference evidence="2" key="1">
    <citation type="submission" date="2020-05" db="EMBL/GenBank/DDBJ databases">
        <authorList>
            <person name="Zhu T."/>
            <person name="Keshari N."/>
            <person name="Lu X."/>
        </authorList>
    </citation>
    <scope>NUCLEOTIDE SEQUENCE</scope>
    <source>
        <strain evidence="2">NK1-22</strain>
    </source>
</reference>
<proteinExistence type="predicted"/>
<dbReference type="RefSeq" id="WP_316790086.1">
    <property type="nucleotide sequence ID" value="NZ_CP053540.1"/>
</dbReference>
<dbReference type="Pfam" id="PF05685">
    <property type="entry name" value="Uma2"/>
    <property type="match status" value="1"/>
</dbReference>
<dbReference type="EMBL" id="CP053540">
    <property type="protein sequence ID" value="WOB42001.1"/>
    <property type="molecule type" value="Genomic_DNA"/>
</dbReference>
<name>A0AA96Y1Y7_9CYAN</name>
<keyword evidence="2" id="KW-0378">Hydrolase</keyword>
<evidence type="ECO:0000313" key="2">
    <source>
        <dbReference type="EMBL" id="WOB42001.1"/>
    </source>
</evidence>
<dbReference type="AlphaFoldDB" id="A0AA96Y1Y7"/>
<dbReference type="InterPro" id="IPR008538">
    <property type="entry name" value="Uma2"/>
</dbReference>
<dbReference type="GO" id="GO:0004519">
    <property type="term" value="F:endonuclease activity"/>
    <property type="evidence" value="ECO:0007669"/>
    <property type="project" value="UniProtKB-KW"/>
</dbReference>
<dbReference type="InterPro" id="IPR011335">
    <property type="entry name" value="Restrct_endonuc-II-like"/>
</dbReference>
<dbReference type="KEGG" id="tog:HNI00_01585"/>
<dbReference type="InterPro" id="IPR012296">
    <property type="entry name" value="Nuclease_put_TT1808"/>
</dbReference>